<protein>
    <submittedName>
        <fullName evidence="1">Unannotated protein</fullName>
    </submittedName>
</protein>
<organism evidence="1">
    <name type="scientific">freshwater metagenome</name>
    <dbReference type="NCBI Taxonomy" id="449393"/>
    <lineage>
        <taxon>unclassified sequences</taxon>
        <taxon>metagenomes</taxon>
        <taxon>ecological metagenomes</taxon>
    </lineage>
</organism>
<accession>A0A6J6ZB80</accession>
<proteinExistence type="predicted"/>
<evidence type="ECO:0000313" key="1">
    <source>
        <dbReference type="EMBL" id="CAB4816418.1"/>
    </source>
</evidence>
<sequence>MKIIENQEDHSISIDSETYDRLSKGTNFQRSTNVLGMILQVSDQMTQEMLSGLKMPQKKKEAIRKKYMVDTRKKLLRNPPPGVDADALKAFCE</sequence>
<dbReference type="AlphaFoldDB" id="A0A6J6ZB80"/>
<dbReference type="EMBL" id="CAFAAO010000041">
    <property type="protein sequence ID" value="CAB4816418.1"/>
    <property type="molecule type" value="Genomic_DNA"/>
</dbReference>
<reference evidence="1" key="1">
    <citation type="submission" date="2020-05" db="EMBL/GenBank/DDBJ databases">
        <authorList>
            <person name="Chiriac C."/>
            <person name="Salcher M."/>
            <person name="Ghai R."/>
            <person name="Kavagutti S V."/>
        </authorList>
    </citation>
    <scope>NUCLEOTIDE SEQUENCE</scope>
</reference>
<gene>
    <name evidence="1" type="ORF">UFOPK3037_01708</name>
</gene>
<name>A0A6J6ZB80_9ZZZZ</name>